<dbReference type="STRING" id="1850246.LPB138_03490"/>
<accession>A0A1D8P5I8</accession>
<proteinExistence type="predicted"/>
<organism evidence="1 2">
    <name type="scientific">Urechidicola croceus</name>
    <dbReference type="NCBI Taxonomy" id="1850246"/>
    <lineage>
        <taxon>Bacteria</taxon>
        <taxon>Pseudomonadati</taxon>
        <taxon>Bacteroidota</taxon>
        <taxon>Flavobacteriia</taxon>
        <taxon>Flavobacteriales</taxon>
        <taxon>Flavobacteriaceae</taxon>
        <taxon>Urechidicola</taxon>
    </lineage>
</organism>
<dbReference type="InterPro" id="IPR036691">
    <property type="entry name" value="Endo/exonu/phosph_ase_sf"/>
</dbReference>
<dbReference type="Gene3D" id="3.60.10.10">
    <property type="entry name" value="Endonuclease/exonuclease/phosphatase"/>
    <property type="match status" value="1"/>
</dbReference>
<dbReference type="KEGG" id="lul:LPB138_03490"/>
<name>A0A1D8P5I8_9FLAO</name>
<dbReference type="EMBL" id="CP017478">
    <property type="protein sequence ID" value="AOW19803.1"/>
    <property type="molecule type" value="Genomic_DNA"/>
</dbReference>
<reference evidence="1 2" key="1">
    <citation type="submission" date="2016-10" db="EMBL/GenBank/DDBJ databases">
        <title>Lutibacter sp. LPB0138, isolated from marine gastropod.</title>
        <authorList>
            <person name="Kim E."/>
            <person name="Yi H."/>
        </authorList>
    </citation>
    <scope>NUCLEOTIDE SEQUENCE [LARGE SCALE GENOMIC DNA]</scope>
    <source>
        <strain evidence="1 2">LPB0138</strain>
    </source>
</reference>
<dbReference type="RefSeq" id="WP_070235942.1">
    <property type="nucleotide sequence ID" value="NZ_CP017478.1"/>
</dbReference>
<evidence type="ECO:0000313" key="2">
    <source>
        <dbReference type="Proteomes" id="UP000176050"/>
    </source>
</evidence>
<keyword evidence="2" id="KW-1185">Reference proteome</keyword>
<protein>
    <submittedName>
        <fullName evidence="1">GMP synthase</fullName>
    </submittedName>
</protein>
<sequence length="267" mass="30327">MHTFQRTTAHIAAWNLEGYNGIPEKRIKKQIEGLAVLDAEVVALVEINPLSALETIKDGLQMKGITYHSSIIPQSGKLHLGILYKEGVLVSNPRLIEGSDLGDPNKRKGFTIDVKIGKFDFTLVVVHLKSGRSLLNQRVRDEQAKIIFNFIQETRTNGREDIILTGDFNMIPGQDISNFHHLGGDDVLDFLSSWDLQARFSHILEKGRANLLDGFAITRTFSKEYIRGSLRLFPMHWSMDIGRENYKKEVSDHLPFVAAFRIDRDRD</sequence>
<evidence type="ECO:0000313" key="1">
    <source>
        <dbReference type="EMBL" id="AOW19803.1"/>
    </source>
</evidence>
<gene>
    <name evidence="1" type="ORF">LPB138_03490</name>
</gene>
<dbReference type="SUPFAM" id="SSF56219">
    <property type="entry name" value="DNase I-like"/>
    <property type="match status" value="1"/>
</dbReference>
<dbReference type="OrthoDB" id="635146at2"/>
<dbReference type="Proteomes" id="UP000176050">
    <property type="component" value="Chromosome"/>
</dbReference>
<dbReference type="AlphaFoldDB" id="A0A1D8P5I8"/>